<dbReference type="PROSITE" id="PS00194">
    <property type="entry name" value="THIOREDOXIN_1"/>
    <property type="match status" value="1"/>
</dbReference>
<dbReference type="Gene3D" id="2.60.120.470">
    <property type="entry name" value="PITH domain"/>
    <property type="match status" value="1"/>
</dbReference>
<evidence type="ECO:0000259" key="2">
    <source>
        <dbReference type="PROSITE" id="PS51352"/>
    </source>
</evidence>
<dbReference type="Pfam" id="PF06201">
    <property type="entry name" value="PITH"/>
    <property type="match status" value="1"/>
</dbReference>
<dbReference type="Proteomes" id="UP000659654">
    <property type="component" value="Unassembled WGS sequence"/>
</dbReference>
<dbReference type="InterPro" id="IPR017937">
    <property type="entry name" value="Thioredoxin_CS"/>
</dbReference>
<evidence type="ECO:0000313" key="4">
    <source>
        <dbReference type="EMBL" id="CAD5208645.1"/>
    </source>
</evidence>
<dbReference type="Gene3D" id="3.40.30.10">
    <property type="entry name" value="Glutaredoxin"/>
    <property type="match status" value="1"/>
</dbReference>
<dbReference type="EMBL" id="CAJFCV020000001">
    <property type="protein sequence ID" value="CAG9082324.1"/>
    <property type="molecule type" value="Genomic_DNA"/>
</dbReference>
<proteinExistence type="predicted"/>
<reference evidence="8" key="1">
    <citation type="submission" date="2016-11" db="UniProtKB">
        <authorList>
            <consortium name="WormBaseParasite"/>
        </authorList>
    </citation>
    <scope>IDENTIFICATION</scope>
</reference>
<dbReference type="SUPFAM" id="SSF49785">
    <property type="entry name" value="Galactose-binding domain-like"/>
    <property type="match status" value="1"/>
</dbReference>
<sequence>MSLITDCKSDSDFTAFLVKAEATPVIVDFYATWCGPCNMIAPTFRDLAGKYPQLKFVKVDVDKCPQTKTKFEIAAMPTFVAVISGQRMDLIKGADPNALHNFVKKWAENAAPLEPSPVPGQSDLGTFIDKSGVECLNEDDSKNIQGLLGGRSELRSDCDEQLIINIPFVSPVKIHSIEIRGKGDHGPKDVKVFANVTTTLDFDNAQNAEPIQNLNFEADSLQNLKFVKFQNVKNIQLFIANNKGDHDVTIIEDLRLYGQVLGQTQMTDFKRVAGKVGEVGH</sequence>
<dbReference type="InterPro" id="IPR008979">
    <property type="entry name" value="Galactose-bd-like_sf"/>
</dbReference>
<dbReference type="InterPro" id="IPR013766">
    <property type="entry name" value="Thioredoxin_domain"/>
</dbReference>
<evidence type="ECO:0000259" key="3">
    <source>
        <dbReference type="PROSITE" id="PS51532"/>
    </source>
</evidence>
<evidence type="ECO:0000313" key="7">
    <source>
        <dbReference type="Proteomes" id="UP000659654"/>
    </source>
</evidence>
<feature type="domain" description="Thioredoxin" evidence="2">
    <location>
        <begin position="1"/>
        <end position="108"/>
    </location>
</feature>
<evidence type="ECO:0000256" key="1">
    <source>
        <dbReference type="ARBA" id="ARBA00023157"/>
    </source>
</evidence>
<feature type="domain" description="PITH" evidence="3">
    <location>
        <begin position="113"/>
        <end position="276"/>
    </location>
</feature>
<organism evidence="6 8">
    <name type="scientific">Bursaphelenchus xylophilus</name>
    <name type="common">Pinewood nematode worm</name>
    <name type="synonym">Aphelenchoides xylophilus</name>
    <dbReference type="NCBI Taxonomy" id="6326"/>
    <lineage>
        <taxon>Eukaryota</taxon>
        <taxon>Metazoa</taxon>
        <taxon>Ecdysozoa</taxon>
        <taxon>Nematoda</taxon>
        <taxon>Chromadorea</taxon>
        <taxon>Rhabditida</taxon>
        <taxon>Tylenchina</taxon>
        <taxon>Tylenchomorpha</taxon>
        <taxon>Aphelenchoidea</taxon>
        <taxon>Aphelenchoididae</taxon>
        <taxon>Bursaphelenchus</taxon>
    </lineage>
</organism>
<dbReference type="SUPFAM" id="SSF52833">
    <property type="entry name" value="Thioredoxin-like"/>
    <property type="match status" value="1"/>
</dbReference>
<dbReference type="GO" id="GO:0005737">
    <property type="term" value="C:cytoplasm"/>
    <property type="evidence" value="ECO:0007669"/>
    <property type="project" value="UniProtKB-ARBA"/>
</dbReference>
<dbReference type="Proteomes" id="UP000095284">
    <property type="component" value="Unplaced"/>
</dbReference>
<dbReference type="eggNOG" id="KOG0908">
    <property type="taxonomic scope" value="Eukaryota"/>
</dbReference>
<protein>
    <submittedName>
        <fullName evidence="4">(pine wood nematode) hypothetical protein</fullName>
    </submittedName>
</protein>
<accession>A0A1I7S632</accession>
<dbReference type="InterPro" id="IPR010400">
    <property type="entry name" value="PITH_dom"/>
</dbReference>
<dbReference type="Pfam" id="PF00085">
    <property type="entry name" value="Thioredoxin"/>
    <property type="match status" value="1"/>
</dbReference>
<evidence type="ECO:0000313" key="5">
    <source>
        <dbReference type="EMBL" id="CAG9082324.1"/>
    </source>
</evidence>
<dbReference type="AlphaFoldDB" id="A0A1I7S632"/>
<name>A0A1I7S632_BURXY</name>
<dbReference type="InterPro" id="IPR037047">
    <property type="entry name" value="PITH_dom_sf"/>
</dbReference>
<evidence type="ECO:0000313" key="8">
    <source>
        <dbReference type="WBParaSite" id="BXY_0846800.1"/>
    </source>
</evidence>
<dbReference type="CDD" id="cd02947">
    <property type="entry name" value="TRX_family"/>
    <property type="match status" value="1"/>
</dbReference>
<dbReference type="Proteomes" id="UP000582659">
    <property type="component" value="Unassembled WGS sequence"/>
</dbReference>
<gene>
    <name evidence="4" type="ORF">BXYJ_LOCUS881</name>
</gene>
<dbReference type="PANTHER" id="PTHR46115">
    <property type="entry name" value="THIOREDOXIN-LIKE PROTEIN 1"/>
    <property type="match status" value="1"/>
</dbReference>
<dbReference type="InterPro" id="IPR036249">
    <property type="entry name" value="Thioredoxin-like_sf"/>
</dbReference>
<dbReference type="SMR" id="A0A1I7S632"/>
<dbReference type="PROSITE" id="PS51352">
    <property type="entry name" value="THIOREDOXIN_2"/>
    <property type="match status" value="1"/>
</dbReference>
<evidence type="ECO:0000313" key="6">
    <source>
        <dbReference type="Proteomes" id="UP000095284"/>
    </source>
</evidence>
<keyword evidence="7" id="KW-1185">Reference proteome</keyword>
<keyword evidence="1" id="KW-1015">Disulfide bond</keyword>
<dbReference type="OrthoDB" id="2121326at2759"/>
<reference evidence="5" key="2">
    <citation type="submission" date="2020-08" db="EMBL/GenBank/DDBJ databases">
        <authorList>
            <person name="Kikuchi T."/>
        </authorList>
    </citation>
    <scope>NUCLEOTIDE SEQUENCE</scope>
    <source>
        <strain evidence="4">Ka4C1</strain>
    </source>
</reference>
<dbReference type="PROSITE" id="PS51532">
    <property type="entry name" value="PITH"/>
    <property type="match status" value="1"/>
</dbReference>
<dbReference type="EMBL" id="CAJFDI010000001">
    <property type="protein sequence ID" value="CAD5208645.1"/>
    <property type="molecule type" value="Genomic_DNA"/>
</dbReference>
<dbReference type="WBParaSite" id="BXY_0846800.1">
    <property type="protein sequence ID" value="BXY_0846800.1"/>
    <property type="gene ID" value="BXY_0846800"/>
</dbReference>